<feature type="transmembrane region" description="Helical" evidence="8">
    <location>
        <begin position="187"/>
        <end position="207"/>
    </location>
</feature>
<dbReference type="InterPro" id="IPR005828">
    <property type="entry name" value="MFS_sugar_transport-like"/>
</dbReference>
<evidence type="ECO:0000313" key="11">
    <source>
        <dbReference type="Proteomes" id="UP001500755"/>
    </source>
</evidence>
<feature type="transmembrane region" description="Helical" evidence="8">
    <location>
        <begin position="268"/>
        <end position="286"/>
    </location>
</feature>
<keyword evidence="3" id="KW-1003">Cell membrane</keyword>
<evidence type="ECO:0000256" key="4">
    <source>
        <dbReference type="ARBA" id="ARBA00022692"/>
    </source>
</evidence>
<feature type="region of interest" description="Disordered" evidence="7">
    <location>
        <begin position="1"/>
        <end position="22"/>
    </location>
</feature>
<keyword evidence="6 8" id="KW-0472">Membrane</keyword>
<dbReference type="CDD" id="cd17369">
    <property type="entry name" value="MFS_ShiA_like"/>
    <property type="match status" value="1"/>
</dbReference>
<feature type="transmembrane region" description="Helical" evidence="8">
    <location>
        <begin position="450"/>
        <end position="470"/>
    </location>
</feature>
<evidence type="ECO:0000256" key="3">
    <source>
        <dbReference type="ARBA" id="ARBA00022475"/>
    </source>
</evidence>
<evidence type="ECO:0000256" key="5">
    <source>
        <dbReference type="ARBA" id="ARBA00022989"/>
    </source>
</evidence>
<proteinExistence type="predicted"/>
<keyword evidence="5 8" id="KW-1133">Transmembrane helix</keyword>
<feature type="transmembrane region" description="Helical" evidence="8">
    <location>
        <begin position="423"/>
        <end position="444"/>
    </location>
</feature>
<organism evidence="10 11">
    <name type="scientific">Brevibacterium samyangense</name>
    <dbReference type="NCBI Taxonomy" id="366888"/>
    <lineage>
        <taxon>Bacteria</taxon>
        <taxon>Bacillati</taxon>
        <taxon>Actinomycetota</taxon>
        <taxon>Actinomycetes</taxon>
        <taxon>Micrococcales</taxon>
        <taxon>Brevibacteriaceae</taxon>
        <taxon>Brevibacterium</taxon>
    </lineage>
</organism>
<dbReference type="PROSITE" id="PS00216">
    <property type="entry name" value="SUGAR_TRANSPORT_1"/>
    <property type="match status" value="1"/>
</dbReference>
<keyword evidence="11" id="KW-1185">Reference proteome</keyword>
<evidence type="ECO:0000256" key="2">
    <source>
        <dbReference type="ARBA" id="ARBA00022448"/>
    </source>
</evidence>
<feature type="transmembrane region" description="Helical" evidence="8">
    <location>
        <begin position="385"/>
        <end position="411"/>
    </location>
</feature>
<evidence type="ECO:0000256" key="1">
    <source>
        <dbReference type="ARBA" id="ARBA00004651"/>
    </source>
</evidence>
<evidence type="ECO:0000259" key="9">
    <source>
        <dbReference type="PROSITE" id="PS50850"/>
    </source>
</evidence>
<feature type="transmembrane region" description="Helical" evidence="8">
    <location>
        <begin position="219"/>
        <end position="236"/>
    </location>
</feature>
<dbReference type="EMBL" id="BAAANO010000029">
    <property type="protein sequence ID" value="GAA2013261.1"/>
    <property type="molecule type" value="Genomic_DNA"/>
</dbReference>
<dbReference type="PROSITE" id="PS50850">
    <property type="entry name" value="MFS"/>
    <property type="match status" value="1"/>
</dbReference>
<dbReference type="InterPro" id="IPR020846">
    <property type="entry name" value="MFS_dom"/>
</dbReference>
<dbReference type="InterPro" id="IPR036259">
    <property type="entry name" value="MFS_trans_sf"/>
</dbReference>
<comment type="subcellular location">
    <subcellularLocation>
        <location evidence="1">Cell membrane</location>
        <topology evidence="1">Multi-pass membrane protein</topology>
    </subcellularLocation>
</comment>
<dbReference type="Gene3D" id="1.20.1250.20">
    <property type="entry name" value="MFS general substrate transporter like domains"/>
    <property type="match status" value="1"/>
</dbReference>
<evidence type="ECO:0000256" key="6">
    <source>
        <dbReference type="ARBA" id="ARBA00023136"/>
    </source>
</evidence>
<evidence type="ECO:0000313" key="10">
    <source>
        <dbReference type="EMBL" id="GAA2013261.1"/>
    </source>
</evidence>
<comment type="caution">
    <text evidence="10">The sequence shown here is derived from an EMBL/GenBank/DDBJ whole genome shotgun (WGS) entry which is preliminary data.</text>
</comment>
<evidence type="ECO:0000256" key="8">
    <source>
        <dbReference type="SAM" id="Phobius"/>
    </source>
</evidence>
<feature type="domain" description="Major facilitator superfamily (MFS) profile" evidence="9">
    <location>
        <begin position="40"/>
        <end position="473"/>
    </location>
</feature>
<protein>
    <submittedName>
        <fullName evidence="10">MFS transporter</fullName>
    </submittedName>
</protein>
<reference evidence="10 11" key="1">
    <citation type="journal article" date="2019" name="Int. J. Syst. Evol. Microbiol.">
        <title>The Global Catalogue of Microorganisms (GCM) 10K type strain sequencing project: providing services to taxonomists for standard genome sequencing and annotation.</title>
        <authorList>
            <consortium name="The Broad Institute Genomics Platform"/>
            <consortium name="The Broad Institute Genome Sequencing Center for Infectious Disease"/>
            <person name="Wu L."/>
            <person name="Ma J."/>
        </authorList>
    </citation>
    <scope>NUCLEOTIDE SEQUENCE [LARGE SCALE GENOMIC DNA]</scope>
    <source>
        <strain evidence="10 11">JCM 14546</strain>
    </source>
</reference>
<sequence>MTRDSASAEVTEGAEGAGPAPAAESEAVTAARKANTPARVISASMVGTTIEFFDFYAYATASSLVFPALFFPNQTSTTQLLSSFAIFGVAFIARPLGSVLFGHFGDRVGRKKTLVASLLIMGIGTFFIGLLPTAATPGWLILAPTLLVILRFSQGIGLGGEWSGAALLATENAPKGKRAIYGTFPQLGAPAGFIIANIFFVVIVAVLSEEAFLTWGWRVPFLMSALLVAVGLYVRFKLMETPAFQKASEKQEIAKAPLGQVFRSSWKALVLGTMAMVGTYVIFYFMTSFTLTWGATAATAEQAAAAAAAAGNSFDASTFVPGLGYPKTEFLVYLIIGEVFFAISIFLSGILSEKLGRKRLLLLGTAATAVYGLLVQPLFTAGTWGVILGLILGFTIVGQTFGPMAAFLPELFPVNVRYTGSAIAYNMGSVIGAGPAPFVLVALWQAEGGSIWSVGGYIVVAAAVTALFIAMTKETKDLDFEAQLS</sequence>
<feature type="transmembrane region" description="Helical" evidence="8">
    <location>
        <begin position="80"/>
        <end position="101"/>
    </location>
</feature>
<name>A0ABN2TL94_9MICO</name>
<dbReference type="InterPro" id="IPR005829">
    <property type="entry name" value="Sugar_transporter_CS"/>
</dbReference>
<feature type="transmembrane region" description="Helical" evidence="8">
    <location>
        <begin position="360"/>
        <end position="379"/>
    </location>
</feature>
<keyword evidence="4 8" id="KW-0812">Transmembrane</keyword>
<evidence type="ECO:0000256" key="7">
    <source>
        <dbReference type="SAM" id="MobiDB-lite"/>
    </source>
</evidence>
<keyword evidence="2" id="KW-0813">Transport</keyword>
<dbReference type="PANTHER" id="PTHR43045:SF2">
    <property type="entry name" value="INNER MEMBRANE METABOLITE TRANSPORT PROTEIN YHJE"/>
    <property type="match status" value="1"/>
</dbReference>
<dbReference type="PANTHER" id="PTHR43045">
    <property type="entry name" value="SHIKIMATE TRANSPORTER"/>
    <property type="match status" value="1"/>
</dbReference>
<accession>A0ABN2TL94</accession>
<dbReference type="Pfam" id="PF00083">
    <property type="entry name" value="Sugar_tr"/>
    <property type="match status" value="1"/>
</dbReference>
<feature type="transmembrane region" description="Helical" evidence="8">
    <location>
        <begin position="113"/>
        <end position="131"/>
    </location>
</feature>
<gene>
    <name evidence="10" type="ORF">GCM10009755_26140</name>
</gene>
<feature type="transmembrane region" description="Helical" evidence="8">
    <location>
        <begin position="330"/>
        <end position="351"/>
    </location>
</feature>
<dbReference type="SUPFAM" id="SSF103473">
    <property type="entry name" value="MFS general substrate transporter"/>
    <property type="match status" value="1"/>
</dbReference>
<dbReference type="Proteomes" id="UP001500755">
    <property type="component" value="Unassembled WGS sequence"/>
</dbReference>